<feature type="region of interest" description="Disordered" evidence="1">
    <location>
        <begin position="261"/>
        <end position="447"/>
    </location>
</feature>
<sequence length="447" mass="51243">MKKLFTLTFVFLLVGIGFSKAETSEEDRRYRNYTNNFIFNMEGIEFAVFPDGQFDFNYLQDRNGVSVFINNGNTQVSFNTGYDYNRFVQYDTYGAVIQIEQIPVYYDAYGRVNQIGNVNIFYNNGYVNRIGNLNVFYSRPGVINYHTGFINTFNRHYVYQPWHNYYAVPFVNRCIVYNTPYRAAYFPIRYSWSYHRNYWNTPTYYNGFYTRGNVGRHFYRPYDRVNYRSFERGRRDARGRAVAVNNRVQRNRQAIATGRSQVTRNITGRSSTTSRSTGRATVATSGRSTNARAATRTTRSSRNTNATVGNRVNTNTRATSTRNSSNRSNATRTTRSSRNINATVGNQVNTNTRATSTRNSSNRSNVTRATRSSRNTNATVGNRINTNTRATSTRKSSNRSNATRATRSSRNTAPKASSRNTSRNSNARSTKARSTRNTNASRSSRRK</sequence>
<evidence type="ECO:0000313" key="3">
    <source>
        <dbReference type="EMBL" id="OUS22767.1"/>
    </source>
</evidence>
<proteinExistence type="predicted"/>
<feature type="compositionally biased region" description="Low complexity" evidence="1">
    <location>
        <begin position="267"/>
        <end position="379"/>
    </location>
</feature>
<organism evidence="3 4">
    <name type="scientific">Nonlabens dokdonensis</name>
    <dbReference type="NCBI Taxonomy" id="328515"/>
    <lineage>
        <taxon>Bacteria</taxon>
        <taxon>Pseudomonadati</taxon>
        <taxon>Bacteroidota</taxon>
        <taxon>Flavobacteriia</taxon>
        <taxon>Flavobacteriales</taxon>
        <taxon>Flavobacteriaceae</taxon>
        <taxon>Nonlabens</taxon>
    </lineage>
</organism>
<gene>
    <name evidence="3" type="ORF">A9Q93_00065</name>
</gene>
<dbReference type="EMBL" id="MAAX01000004">
    <property type="protein sequence ID" value="OUS22767.1"/>
    <property type="molecule type" value="Genomic_DNA"/>
</dbReference>
<feature type="compositionally biased region" description="Low complexity" evidence="1">
    <location>
        <begin position="398"/>
        <end position="429"/>
    </location>
</feature>
<dbReference type="RefSeq" id="WP_303685325.1">
    <property type="nucleotide sequence ID" value="NZ_CAJXYO010000055.1"/>
</dbReference>
<evidence type="ECO:0000256" key="2">
    <source>
        <dbReference type="SAM" id="SignalP"/>
    </source>
</evidence>
<evidence type="ECO:0000256" key="1">
    <source>
        <dbReference type="SAM" id="MobiDB-lite"/>
    </source>
</evidence>
<feature type="compositionally biased region" description="Polar residues" evidence="1">
    <location>
        <begin position="380"/>
        <end position="395"/>
    </location>
</feature>
<evidence type="ECO:0008006" key="5">
    <source>
        <dbReference type="Google" id="ProtNLM"/>
    </source>
</evidence>
<accession>A0A1Z8BJW7</accession>
<evidence type="ECO:0000313" key="4">
    <source>
        <dbReference type="Proteomes" id="UP000196102"/>
    </source>
</evidence>
<feature type="compositionally biased region" description="Low complexity" evidence="1">
    <location>
        <begin position="435"/>
        <end position="447"/>
    </location>
</feature>
<feature type="chain" id="PRO_5012984174" description="Secreted protein" evidence="2">
    <location>
        <begin position="22"/>
        <end position="447"/>
    </location>
</feature>
<feature type="signal peptide" evidence="2">
    <location>
        <begin position="1"/>
        <end position="21"/>
    </location>
</feature>
<name>A0A1Z8BJW7_9FLAO</name>
<reference evidence="4" key="1">
    <citation type="journal article" date="2017" name="Proc. Natl. Acad. Sci. U.S.A.">
        <title>Simulation of Deepwater Horizon oil plume reveals substrate specialization within a complex community of hydrocarbon-degraders.</title>
        <authorList>
            <person name="Hu P."/>
            <person name="Dubinsky E.A."/>
            <person name="Probst A.J."/>
            <person name="Wang J."/>
            <person name="Sieber C.M.K."/>
            <person name="Tom L.M."/>
            <person name="Gardinali P."/>
            <person name="Banfield J.F."/>
            <person name="Atlas R.M."/>
            <person name="Andersen G.L."/>
        </authorList>
    </citation>
    <scope>NUCLEOTIDE SEQUENCE [LARGE SCALE GENOMIC DNA]</scope>
</reference>
<dbReference type="Proteomes" id="UP000196102">
    <property type="component" value="Unassembled WGS sequence"/>
</dbReference>
<protein>
    <recommendedName>
        <fullName evidence="5">Secreted protein</fullName>
    </recommendedName>
</protein>
<comment type="caution">
    <text evidence="3">The sequence shown here is derived from an EMBL/GenBank/DDBJ whole genome shotgun (WGS) entry which is preliminary data.</text>
</comment>
<keyword evidence="2" id="KW-0732">Signal</keyword>
<dbReference type="AlphaFoldDB" id="A0A1Z8BJW7"/>